<evidence type="ECO:0000256" key="2">
    <source>
        <dbReference type="ARBA" id="ARBA00010145"/>
    </source>
</evidence>
<comment type="caution">
    <text evidence="9">The sequence shown here is derived from an EMBL/GenBank/DDBJ whole genome shotgun (WGS) entry which is preliminary data.</text>
</comment>
<dbReference type="InterPro" id="IPR038770">
    <property type="entry name" value="Na+/solute_symporter_sf"/>
</dbReference>
<dbReference type="RefSeq" id="WP_119115853.1">
    <property type="nucleotide sequence ID" value="NZ_QWVS01000005.1"/>
</dbReference>
<dbReference type="Pfam" id="PF03547">
    <property type="entry name" value="Mem_trans"/>
    <property type="match status" value="1"/>
</dbReference>
<evidence type="ECO:0000313" key="10">
    <source>
        <dbReference type="Proteomes" id="UP000266016"/>
    </source>
</evidence>
<feature type="transmembrane region" description="Helical" evidence="8">
    <location>
        <begin position="163"/>
        <end position="184"/>
    </location>
</feature>
<dbReference type="EMBL" id="QWVS01000005">
    <property type="protein sequence ID" value="RID88512.1"/>
    <property type="molecule type" value="Genomic_DNA"/>
</dbReference>
<feature type="transmembrane region" description="Helical" evidence="8">
    <location>
        <begin position="284"/>
        <end position="307"/>
    </location>
</feature>
<keyword evidence="10" id="KW-1185">Reference proteome</keyword>
<feature type="transmembrane region" description="Helical" evidence="8">
    <location>
        <begin position="196"/>
        <end position="216"/>
    </location>
</feature>
<gene>
    <name evidence="9" type="ORF">D1953_03865</name>
</gene>
<dbReference type="Proteomes" id="UP000266016">
    <property type="component" value="Unassembled WGS sequence"/>
</dbReference>
<keyword evidence="3" id="KW-0813">Transport</keyword>
<dbReference type="AlphaFoldDB" id="A0A398BES5"/>
<evidence type="ECO:0000256" key="4">
    <source>
        <dbReference type="ARBA" id="ARBA00022475"/>
    </source>
</evidence>
<evidence type="ECO:0000256" key="6">
    <source>
        <dbReference type="ARBA" id="ARBA00022989"/>
    </source>
</evidence>
<dbReference type="PANTHER" id="PTHR36838">
    <property type="entry name" value="AUXIN EFFLUX CARRIER FAMILY PROTEIN"/>
    <property type="match status" value="1"/>
</dbReference>
<feature type="transmembrane region" description="Helical" evidence="8">
    <location>
        <begin position="237"/>
        <end position="264"/>
    </location>
</feature>
<sequence length="312" mass="35242">MYSTGEFVQEMLVLYSIAILGFIVRKTGILNENTNDVLTQLILYITLPALILFSLDIPFSVTIIKEFLWLISMSVYILGISIFLAMWMKRRSRLPEKQNSVYEGLIIFGNQGFIGYAVCFILLGEQGIVYLTMFNLCYLILVWTYGIYLFNKSKETLSWKNTFLNPGFLSTLIGLIIFLLPVSWPNMVSKGLESVGKMTIPLSMMMIGSLLANIKYNDFFLLMKNSYLWKMALTKLLFIPLLLLPFAAVYVPFPLLVIAVLVSGMPSAPTISLYSQKYGADTHFASLGVLLTTLLCIITIPFLYIIVNLINS</sequence>
<organism evidence="9 10">
    <name type="scientific">Peribacillus asahii</name>
    <dbReference type="NCBI Taxonomy" id="228899"/>
    <lineage>
        <taxon>Bacteria</taxon>
        <taxon>Bacillati</taxon>
        <taxon>Bacillota</taxon>
        <taxon>Bacilli</taxon>
        <taxon>Bacillales</taxon>
        <taxon>Bacillaceae</taxon>
        <taxon>Peribacillus</taxon>
    </lineage>
</organism>
<keyword evidence="7 8" id="KW-0472">Membrane</keyword>
<reference evidence="9 10" key="1">
    <citation type="submission" date="2018-08" db="EMBL/GenBank/DDBJ databases">
        <title>Bacillus jemisoniae sp. nov., Bacillus chryseoplanitiae sp. nov., Bacillus resnikiae sp. nov., and Bacillus frankliniae sp. nov., isolated from Viking spacecraft and associated surfaces.</title>
        <authorList>
            <person name="Seuylemezian A."/>
            <person name="Vaishampayan P."/>
        </authorList>
    </citation>
    <scope>NUCLEOTIDE SEQUENCE [LARGE SCALE GENOMIC DNA]</scope>
    <source>
        <strain evidence="9 10">MA001</strain>
    </source>
</reference>
<evidence type="ECO:0000256" key="7">
    <source>
        <dbReference type="ARBA" id="ARBA00023136"/>
    </source>
</evidence>
<comment type="subcellular location">
    <subcellularLocation>
        <location evidence="1">Cell membrane</location>
        <topology evidence="1">Multi-pass membrane protein</topology>
    </subcellularLocation>
</comment>
<dbReference type="Gene3D" id="1.20.1530.20">
    <property type="match status" value="1"/>
</dbReference>
<evidence type="ECO:0000313" key="9">
    <source>
        <dbReference type="EMBL" id="RID88512.1"/>
    </source>
</evidence>
<evidence type="ECO:0000256" key="1">
    <source>
        <dbReference type="ARBA" id="ARBA00004651"/>
    </source>
</evidence>
<protein>
    <submittedName>
        <fullName evidence="9">AEC family transporter</fullName>
    </submittedName>
</protein>
<dbReference type="PANTHER" id="PTHR36838:SF1">
    <property type="entry name" value="SLR1864 PROTEIN"/>
    <property type="match status" value="1"/>
</dbReference>
<keyword evidence="6 8" id="KW-1133">Transmembrane helix</keyword>
<dbReference type="InterPro" id="IPR004776">
    <property type="entry name" value="Mem_transp_PIN-like"/>
</dbReference>
<dbReference type="GO" id="GO:0005886">
    <property type="term" value="C:plasma membrane"/>
    <property type="evidence" value="ECO:0007669"/>
    <property type="project" value="UniProtKB-SubCell"/>
</dbReference>
<name>A0A398BES5_9BACI</name>
<evidence type="ECO:0000256" key="8">
    <source>
        <dbReference type="SAM" id="Phobius"/>
    </source>
</evidence>
<proteinExistence type="inferred from homology"/>
<feature type="transmembrane region" description="Helical" evidence="8">
    <location>
        <begin position="100"/>
        <end position="123"/>
    </location>
</feature>
<dbReference type="GO" id="GO:0055085">
    <property type="term" value="P:transmembrane transport"/>
    <property type="evidence" value="ECO:0007669"/>
    <property type="project" value="InterPro"/>
</dbReference>
<accession>A0A398BES5</accession>
<keyword evidence="5 8" id="KW-0812">Transmembrane</keyword>
<feature type="transmembrane region" description="Helical" evidence="8">
    <location>
        <begin position="67"/>
        <end position="88"/>
    </location>
</feature>
<comment type="similarity">
    <text evidence="2">Belongs to the auxin efflux carrier (TC 2.A.69) family.</text>
</comment>
<evidence type="ECO:0000256" key="3">
    <source>
        <dbReference type="ARBA" id="ARBA00022448"/>
    </source>
</evidence>
<feature type="transmembrane region" description="Helical" evidence="8">
    <location>
        <begin position="41"/>
        <end position="61"/>
    </location>
</feature>
<feature type="transmembrane region" description="Helical" evidence="8">
    <location>
        <begin position="12"/>
        <end position="29"/>
    </location>
</feature>
<evidence type="ECO:0000256" key="5">
    <source>
        <dbReference type="ARBA" id="ARBA00022692"/>
    </source>
</evidence>
<keyword evidence="4" id="KW-1003">Cell membrane</keyword>
<feature type="transmembrane region" description="Helical" evidence="8">
    <location>
        <begin position="129"/>
        <end position="151"/>
    </location>
</feature>